<dbReference type="AlphaFoldDB" id="A0A2K3QBN2"/>
<dbReference type="OrthoDB" id="3162605at2759"/>
<dbReference type="PANTHER" id="PTHR24094:SF15">
    <property type="entry name" value="AMP-DEPENDENT SYNTHETASE_LIGASE DOMAIN-CONTAINING PROTEIN-RELATED"/>
    <property type="match status" value="1"/>
</dbReference>
<dbReference type="Proteomes" id="UP000236621">
    <property type="component" value="Unassembled WGS sequence"/>
</dbReference>
<proteinExistence type="predicted"/>
<name>A0A2K3QBN2_9HYPO</name>
<evidence type="ECO:0000313" key="2">
    <source>
        <dbReference type="EMBL" id="PNY24956.1"/>
    </source>
</evidence>
<keyword evidence="3" id="KW-1185">Reference proteome</keyword>
<protein>
    <recommendedName>
        <fullName evidence="1">GmrSD restriction endonucleases C-terminal domain-containing protein</fullName>
    </recommendedName>
</protein>
<dbReference type="STRING" id="45235.A0A2K3QBN2"/>
<dbReference type="InterPro" id="IPR011089">
    <property type="entry name" value="GmrSD_C"/>
</dbReference>
<evidence type="ECO:0000259" key="1">
    <source>
        <dbReference type="Pfam" id="PF07510"/>
    </source>
</evidence>
<gene>
    <name evidence="2" type="ORF">TCAP_05107</name>
</gene>
<accession>A0A2K3QBN2</accession>
<evidence type="ECO:0000313" key="3">
    <source>
        <dbReference type="Proteomes" id="UP000236621"/>
    </source>
</evidence>
<dbReference type="EMBL" id="NRSZ01000824">
    <property type="protein sequence ID" value="PNY24956.1"/>
    <property type="molecule type" value="Genomic_DNA"/>
</dbReference>
<dbReference type="PANTHER" id="PTHR24094">
    <property type="entry name" value="SECRETED PROTEIN"/>
    <property type="match status" value="1"/>
</dbReference>
<reference evidence="2 3" key="1">
    <citation type="submission" date="2017-08" db="EMBL/GenBank/DDBJ databases">
        <title>Harnessing the power of phylogenomics to disentangle the directionality and signatures of interkingdom host jumping in the parasitic fungal genus Tolypocladium.</title>
        <authorList>
            <person name="Quandt C.A."/>
            <person name="Patterson W."/>
            <person name="Spatafora J.W."/>
        </authorList>
    </citation>
    <scope>NUCLEOTIDE SEQUENCE [LARGE SCALE GENOMIC DNA]</scope>
    <source>
        <strain evidence="2 3">CBS 113982</strain>
    </source>
</reference>
<sequence length="202" mass="22755">MAAWHSQRLHGQDAARRPRGCRLGKRGWLQSRQVPYLGHRQRQMQRAVRPRLVASSHGNGLTLDCRSEFVLKRDGENVEVSAACAIQSGTWKSPYDGVSVTSSRDLDIDHFVPLKNAWISGASSWTTEQRKGYANDITRPQLWAVSQHANRAKGDSSPDLWKPPLTSFYCTYAESWVEVKSFYKLTITDAEKNALSSMLDSC</sequence>
<dbReference type="Pfam" id="PF07510">
    <property type="entry name" value="GmrSD_C"/>
    <property type="match status" value="1"/>
</dbReference>
<comment type="caution">
    <text evidence="2">The sequence shown here is derived from an EMBL/GenBank/DDBJ whole genome shotgun (WGS) entry which is preliminary data.</text>
</comment>
<feature type="domain" description="GmrSD restriction endonucleases C-terminal" evidence="1">
    <location>
        <begin position="83"/>
        <end position="196"/>
    </location>
</feature>
<organism evidence="2 3">
    <name type="scientific">Tolypocladium capitatum</name>
    <dbReference type="NCBI Taxonomy" id="45235"/>
    <lineage>
        <taxon>Eukaryota</taxon>
        <taxon>Fungi</taxon>
        <taxon>Dikarya</taxon>
        <taxon>Ascomycota</taxon>
        <taxon>Pezizomycotina</taxon>
        <taxon>Sordariomycetes</taxon>
        <taxon>Hypocreomycetidae</taxon>
        <taxon>Hypocreales</taxon>
        <taxon>Ophiocordycipitaceae</taxon>
        <taxon>Tolypocladium</taxon>
    </lineage>
</organism>